<sequence length="107" mass="12342">MVLVLTFLFLPFLFLTKPIKFISSHFVANTYSDVYISLQFATQLYKFPYLKVPTTTSRNLTPTLLGKLQLNLISSFQNHSNLNRLIFLATKLLTQHLFDKIPKRGSC</sequence>
<dbReference type="EMBL" id="JAJJMA010075546">
    <property type="protein sequence ID" value="MCL7028092.1"/>
    <property type="molecule type" value="Genomic_DNA"/>
</dbReference>
<feature type="chain" id="PRO_5041240011" description="Secreted protein" evidence="1">
    <location>
        <begin position="17"/>
        <end position="107"/>
    </location>
</feature>
<feature type="signal peptide" evidence="1">
    <location>
        <begin position="1"/>
        <end position="16"/>
    </location>
</feature>
<reference evidence="2" key="1">
    <citation type="submission" date="2022-03" db="EMBL/GenBank/DDBJ databases">
        <title>A functionally conserved STORR gene fusion in Papaver species that diverged 16.8 million years ago.</title>
        <authorList>
            <person name="Catania T."/>
        </authorList>
    </citation>
    <scope>NUCLEOTIDE SEQUENCE</scope>
    <source>
        <strain evidence="2">S-191538</strain>
    </source>
</reference>
<accession>A0AA41S129</accession>
<dbReference type="AlphaFoldDB" id="A0AA41S129"/>
<protein>
    <recommendedName>
        <fullName evidence="4">Secreted protein</fullName>
    </recommendedName>
</protein>
<comment type="caution">
    <text evidence="2">The sequence shown here is derived from an EMBL/GenBank/DDBJ whole genome shotgun (WGS) entry which is preliminary data.</text>
</comment>
<organism evidence="2 3">
    <name type="scientific">Papaver nudicaule</name>
    <name type="common">Iceland poppy</name>
    <dbReference type="NCBI Taxonomy" id="74823"/>
    <lineage>
        <taxon>Eukaryota</taxon>
        <taxon>Viridiplantae</taxon>
        <taxon>Streptophyta</taxon>
        <taxon>Embryophyta</taxon>
        <taxon>Tracheophyta</taxon>
        <taxon>Spermatophyta</taxon>
        <taxon>Magnoliopsida</taxon>
        <taxon>Ranunculales</taxon>
        <taxon>Papaveraceae</taxon>
        <taxon>Papaveroideae</taxon>
        <taxon>Papaver</taxon>
    </lineage>
</organism>
<evidence type="ECO:0000313" key="2">
    <source>
        <dbReference type="EMBL" id="MCL7028092.1"/>
    </source>
</evidence>
<proteinExistence type="predicted"/>
<evidence type="ECO:0000313" key="3">
    <source>
        <dbReference type="Proteomes" id="UP001177140"/>
    </source>
</evidence>
<evidence type="ECO:0008006" key="4">
    <source>
        <dbReference type="Google" id="ProtNLM"/>
    </source>
</evidence>
<name>A0AA41S129_PAPNU</name>
<keyword evidence="1" id="KW-0732">Signal</keyword>
<dbReference type="Proteomes" id="UP001177140">
    <property type="component" value="Unassembled WGS sequence"/>
</dbReference>
<evidence type="ECO:0000256" key="1">
    <source>
        <dbReference type="SAM" id="SignalP"/>
    </source>
</evidence>
<keyword evidence="3" id="KW-1185">Reference proteome</keyword>
<gene>
    <name evidence="2" type="ORF">MKW94_024162</name>
</gene>